<gene>
    <name evidence="2" type="ORF">H1R20_g13645</name>
</gene>
<comment type="caution">
    <text evidence="2">The sequence shown here is derived from an EMBL/GenBank/DDBJ whole genome shotgun (WGS) entry which is preliminary data.</text>
</comment>
<name>A0A9W8MAM3_9AGAR</name>
<feature type="region of interest" description="Disordered" evidence="1">
    <location>
        <begin position="13"/>
        <end position="33"/>
    </location>
</feature>
<dbReference type="EMBL" id="JANBPK010001335">
    <property type="protein sequence ID" value="KAJ2923451.1"/>
    <property type="molecule type" value="Genomic_DNA"/>
</dbReference>
<feature type="compositionally biased region" description="Pro residues" evidence="1">
    <location>
        <begin position="157"/>
        <end position="166"/>
    </location>
</feature>
<evidence type="ECO:0000313" key="2">
    <source>
        <dbReference type="EMBL" id="KAJ2923451.1"/>
    </source>
</evidence>
<proteinExistence type="predicted"/>
<evidence type="ECO:0000313" key="3">
    <source>
        <dbReference type="Proteomes" id="UP001140091"/>
    </source>
</evidence>
<feature type="region of interest" description="Disordered" evidence="1">
    <location>
        <begin position="123"/>
        <end position="181"/>
    </location>
</feature>
<evidence type="ECO:0000256" key="1">
    <source>
        <dbReference type="SAM" id="MobiDB-lite"/>
    </source>
</evidence>
<accession>A0A9W8MAM3</accession>
<protein>
    <submittedName>
        <fullName evidence="2">Uncharacterized protein</fullName>
    </submittedName>
</protein>
<reference evidence="2" key="1">
    <citation type="submission" date="2022-06" db="EMBL/GenBank/DDBJ databases">
        <title>Genome Sequence of Candolleomyces eurysporus.</title>
        <authorList>
            <person name="Buettner E."/>
        </authorList>
    </citation>
    <scope>NUCLEOTIDE SEQUENCE</scope>
    <source>
        <strain evidence="2">VTCC 930004</strain>
    </source>
</reference>
<dbReference type="OrthoDB" id="2546621at2759"/>
<organism evidence="2 3">
    <name type="scientific">Candolleomyces eurysporus</name>
    <dbReference type="NCBI Taxonomy" id="2828524"/>
    <lineage>
        <taxon>Eukaryota</taxon>
        <taxon>Fungi</taxon>
        <taxon>Dikarya</taxon>
        <taxon>Basidiomycota</taxon>
        <taxon>Agaricomycotina</taxon>
        <taxon>Agaricomycetes</taxon>
        <taxon>Agaricomycetidae</taxon>
        <taxon>Agaricales</taxon>
        <taxon>Agaricineae</taxon>
        <taxon>Psathyrellaceae</taxon>
        <taxon>Candolleomyces</taxon>
    </lineage>
</organism>
<keyword evidence="3" id="KW-1185">Reference proteome</keyword>
<dbReference type="AlphaFoldDB" id="A0A9W8MAM3"/>
<dbReference type="Proteomes" id="UP001140091">
    <property type="component" value="Unassembled WGS sequence"/>
</dbReference>
<sequence length="237" mass="25753">MANTVPPRYAIESDEEEDEINPLRKRATSKGQAPSEITLKLVGDVLQNKPLVIASARAGAFWAKGATLGEQTGAVYVNQIQSLAARHLLFPNLLLFAPHPPHRRSHSIPFHRGFADAQRSNPTILAPQTSSNPPRPHCSSNSASPTSPSTLLLLPSPHLPIPPPKDLSPTNIPSSTSPEYEDTWPAEAMNIATDQLLSFIEVKPDEGFTWELNSKDAAAIVPPHKRRSEIGEGGMYL</sequence>
<feature type="non-terminal residue" evidence="2">
    <location>
        <position position="1"/>
    </location>
</feature>
<feature type="compositionally biased region" description="Low complexity" evidence="1">
    <location>
        <begin position="139"/>
        <end position="156"/>
    </location>
</feature>
<feature type="compositionally biased region" description="Polar residues" evidence="1">
    <location>
        <begin position="123"/>
        <end position="132"/>
    </location>
</feature>